<comment type="caution">
    <text evidence="5">The sequence shown here is derived from an EMBL/GenBank/DDBJ whole genome shotgun (WGS) entry which is preliminary data.</text>
</comment>
<accession>A0A3E4QX37</accession>
<dbReference type="InterPro" id="IPR027417">
    <property type="entry name" value="P-loop_NTPase"/>
</dbReference>
<dbReference type="CDD" id="cd03230">
    <property type="entry name" value="ABC_DR_subfamily_A"/>
    <property type="match status" value="1"/>
</dbReference>
<evidence type="ECO:0000256" key="2">
    <source>
        <dbReference type="ARBA" id="ARBA00022741"/>
    </source>
</evidence>
<keyword evidence="2" id="KW-0547">Nucleotide-binding</keyword>
<organism evidence="5 6">
    <name type="scientific">Collinsella tanakaei</name>
    <dbReference type="NCBI Taxonomy" id="626935"/>
    <lineage>
        <taxon>Bacteria</taxon>
        <taxon>Bacillati</taxon>
        <taxon>Actinomycetota</taxon>
        <taxon>Coriobacteriia</taxon>
        <taxon>Coriobacteriales</taxon>
        <taxon>Coriobacteriaceae</taxon>
        <taxon>Collinsella</taxon>
    </lineage>
</organism>
<feature type="domain" description="ABC transporter" evidence="4">
    <location>
        <begin position="20"/>
        <end position="235"/>
    </location>
</feature>
<proteinExistence type="predicted"/>
<dbReference type="SMART" id="SM00382">
    <property type="entry name" value="AAA"/>
    <property type="match status" value="1"/>
</dbReference>
<gene>
    <name evidence="5" type="ORF">DXC81_02775</name>
</gene>
<evidence type="ECO:0000313" key="5">
    <source>
        <dbReference type="EMBL" id="RGL11750.1"/>
    </source>
</evidence>
<name>A0A3E4QX37_9ACTN</name>
<evidence type="ECO:0000256" key="3">
    <source>
        <dbReference type="ARBA" id="ARBA00022840"/>
    </source>
</evidence>
<dbReference type="PANTHER" id="PTHR42939:SF1">
    <property type="entry name" value="ABC TRANSPORTER ATP-BINDING PROTEIN ALBC-RELATED"/>
    <property type="match status" value="1"/>
</dbReference>
<evidence type="ECO:0000313" key="6">
    <source>
        <dbReference type="Proteomes" id="UP000260943"/>
    </source>
</evidence>
<dbReference type="AlphaFoldDB" id="A0A3E4QX37"/>
<evidence type="ECO:0000259" key="4">
    <source>
        <dbReference type="PROSITE" id="PS50893"/>
    </source>
</evidence>
<evidence type="ECO:0000256" key="1">
    <source>
        <dbReference type="ARBA" id="ARBA00022448"/>
    </source>
</evidence>
<reference evidence="5 6" key="1">
    <citation type="submission" date="2018-08" db="EMBL/GenBank/DDBJ databases">
        <title>A genome reference for cultivated species of the human gut microbiota.</title>
        <authorList>
            <person name="Zou Y."/>
            <person name="Xue W."/>
            <person name="Luo G."/>
        </authorList>
    </citation>
    <scope>NUCLEOTIDE SEQUENCE [LARGE SCALE GENOMIC DNA]</scope>
    <source>
        <strain evidence="5 6">TF08-14</strain>
    </source>
</reference>
<dbReference type="InterPro" id="IPR051782">
    <property type="entry name" value="ABC_Transporter_VariousFunc"/>
</dbReference>
<dbReference type="InterPro" id="IPR003439">
    <property type="entry name" value="ABC_transporter-like_ATP-bd"/>
</dbReference>
<dbReference type="GO" id="GO:0005524">
    <property type="term" value="F:ATP binding"/>
    <property type="evidence" value="ECO:0007669"/>
    <property type="project" value="UniProtKB-KW"/>
</dbReference>
<dbReference type="PANTHER" id="PTHR42939">
    <property type="entry name" value="ABC TRANSPORTER ATP-BINDING PROTEIN ALBC-RELATED"/>
    <property type="match status" value="1"/>
</dbReference>
<sequence length="235" mass="25672">MESRGHARASQSTPQETPALEVENLSYGYTARDLVFDSVDFELYAGEVAFLTGPNGAGKSTLFRCVAGWMPPRRGKIRLFGQEAAAGRRAHRDGRPDLLLISDVPSFYDDMTAREHIDLVIRANNAAADTQKRLEALVEDLGIARQLDRLPSSYSRGMRQKLALSIALAARPRVMLLDEPYGPLDPDSSDVLSGALREAATDGCAMLISSHHEIAELAPDITFHLQDGALGIREL</sequence>
<dbReference type="SUPFAM" id="SSF52540">
    <property type="entry name" value="P-loop containing nucleoside triphosphate hydrolases"/>
    <property type="match status" value="1"/>
</dbReference>
<dbReference type="Pfam" id="PF00005">
    <property type="entry name" value="ABC_tran"/>
    <property type="match status" value="1"/>
</dbReference>
<dbReference type="Proteomes" id="UP000260943">
    <property type="component" value="Unassembled WGS sequence"/>
</dbReference>
<dbReference type="Gene3D" id="3.40.50.300">
    <property type="entry name" value="P-loop containing nucleotide triphosphate hydrolases"/>
    <property type="match status" value="1"/>
</dbReference>
<dbReference type="GO" id="GO:0016887">
    <property type="term" value="F:ATP hydrolysis activity"/>
    <property type="evidence" value="ECO:0007669"/>
    <property type="project" value="InterPro"/>
</dbReference>
<dbReference type="InterPro" id="IPR003593">
    <property type="entry name" value="AAA+_ATPase"/>
</dbReference>
<keyword evidence="3 5" id="KW-0067">ATP-binding</keyword>
<dbReference type="PROSITE" id="PS50893">
    <property type="entry name" value="ABC_TRANSPORTER_2"/>
    <property type="match status" value="1"/>
</dbReference>
<protein>
    <submittedName>
        <fullName evidence="5">ABC transporter ATP-binding protein</fullName>
    </submittedName>
</protein>
<dbReference type="EMBL" id="QSRJ01000002">
    <property type="protein sequence ID" value="RGL11750.1"/>
    <property type="molecule type" value="Genomic_DNA"/>
</dbReference>
<keyword evidence="1" id="KW-0813">Transport</keyword>